<reference evidence="2 3" key="1">
    <citation type="journal article" date="2009" name="Int. J. Syst. Evol. Microbiol.">
        <title>Nocardioides caeni sp. nov., isolated from wastewater.</title>
        <authorList>
            <person name="Yoon J.H."/>
            <person name="Kang S.J."/>
            <person name="Park S."/>
            <person name="Kim W."/>
            <person name="Oh T.K."/>
        </authorList>
    </citation>
    <scope>NUCLEOTIDE SEQUENCE [LARGE SCALE GENOMIC DNA]</scope>
    <source>
        <strain evidence="2 3">DSM 23134</strain>
    </source>
</reference>
<dbReference type="OrthoDB" id="5242307at2"/>
<sequence>MSTGRADLIRRAVLAVALPALLLPLAGCSDDRPPPTYSGSAYEDVAVLMQRALNQRARAVTSDDLSRFRRTLDRSDHGLVEDQQTYWDNLQQLPIGTFRYRVDTETITPVDGTDDYWAEVVLALELVGYDAAPVRTRDRFRFRVDASGERMLVASTTDFDWETDHPGNAQPWDLQEIEVEERGGVLGIFDDTTIGDADAVILAASNGRYDVRSVVGSGDDPVGDRGVVVYAVQDPTFLRGLAGQTVGDPDRADGLTIAVPVDQRAAGRGTASYRVFLNARILDESPDVLGRLVRHELTHATLGARGRGAPLWLTEGLAEYVSVRPMAPAKRRLPASALSIGTTATDLPGDAEFASADAEAWYAVSWWVCEYVATSYGPDVLLLLLDRLAGGAAQEGVLGEVLGLTGPQLAQRGVALMETTYGS</sequence>
<evidence type="ECO:0000313" key="3">
    <source>
        <dbReference type="Proteomes" id="UP000307087"/>
    </source>
</evidence>
<dbReference type="AlphaFoldDB" id="A0A4S8NP03"/>
<dbReference type="Proteomes" id="UP000307087">
    <property type="component" value="Unassembled WGS sequence"/>
</dbReference>
<evidence type="ECO:0008006" key="4">
    <source>
        <dbReference type="Google" id="ProtNLM"/>
    </source>
</evidence>
<evidence type="ECO:0000313" key="2">
    <source>
        <dbReference type="EMBL" id="THV18647.1"/>
    </source>
</evidence>
<comment type="caution">
    <text evidence="2">The sequence shown here is derived from an EMBL/GenBank/DDBJ whole genome shotgun (WGS) entry which is preliminary data.</text>
</comment>
<proteinExistence type="predicted"/>
<feature type="signal peptide" evidence="1">
    <location>
        <begin position="1"/>
        <end position="29"/>
    </location>
</feature>
<gene>
    <name evidence="2" type="ORF">E9934_03300</name>
</gene>
<name>A0A4S8NP03_9ACTN</name>
<dbReference type="EMBL" id="STGW01000001">
    <property type="protein sequence ID" value="THV18647.1"/>
    <property type="molecule type" value="Genomic_DNA"/>
</dbReference>
<keyword evidence="1" id="KW-0732">Signal</keyword>
<protein>
    <recommendedName>
        <fullName evidence="4">Peptidase MA-like domain-containing protein</fullName>
    </recommendedName>
</protein>
<feature type="chain" id="PRO_5020237865" description="Peptidase MA-like domain-containing protein" evidence="1">
    <location>
        <begin position="30"/>
        <end position="423"/>
    </location>
</feature>
<keyword evidence="3" id="KW-1185">Reference proteome</keyword>
<organism evidence="2 3">
    <name type="scientific">Nocardioides caeni</name>
    <dbReference type="NCBI Taxonomy" id="574700"/>
    <lineage>
        <taxon>Bacteria</taxon>
        <taxon>Bacillati</taxon>
        <taxon>Actinomycetota</taxon>
        <taxon>Actinomycetes</taxon>
        <taxon>Propionibacteriales</taxon>
        <taxon>Nocardioidaceae</taxon>
        <taxon>Nocardioides</taxon>
    </lineage>
</organism>
<dbReference type="RefSeq" id="WP_136561360.1">
    <property type="nucleotide sequence ID" value="NZ_BAABLS010000002.1"/>
</dbReference>
<evidence type="ECO:0000256" key="1">
    <source>
        <dbReference type="SAM" id="SignalP"/>
    </source>
</evidence>
<accession>A0A4S8NP03</accession>